<organism evidence="2 3">
    <name type="scientific">Geobacter argillaceus</name>
    <dbReference type="NCBI Taxonomy" id="345631"/>
    <lineage>
        <taxon>Bacteria</taxon>
        <taxon>Pseudomonadati</taxon>
        <taxon>Thermodesulfobacteriota</taxon>
        <taxon>Desulfuromonadia</taxon>
        <taxon>Geobacterales</taxon>
        <taxon>Geobacteraceae</taxon>
        <taxon>Geobacter</taxon>
    </lineage>
</organism>
<evidence type="ECO:0000256" key="1">
    <source>
        <dbReference type="SAM" id="SignalP"/>
    </source>
</evidence>
<keyword evidence="2" id="KW-0238">DNA-binding</keyword>
<dbReference type="OrthoDB" id="5405308at2"/>
<evidence type="ECO:0000313" key="3">
    <source>
        <dbReference type="Proteomes" id="UP000319449"/>
    </source>
</evidence>
<feature type="chain" id="PRO_5022051849" evidence="1">
    <location>
        <begin position="26"/>
        <end position="335"/>
    </location>
</feature>
<dbReference type="RefSeq" id="WP_145023315.1">
    <property type="nucleotide sequence ID" value="NZ_VLLN01000015.1"/>
</dbReference>
<dbReference type="EMBL" id="VLLN01000015">
    <property type="protein sequence ID" value="TWJ18728.1"/>
    <property type="molecule type" value="Genomic_DNA"/>
</dbReference>
<evidence type="ECO:0000313" key="2">
    <source>
        <dbReference type="EMBL" id="TWJ18728.1"/>
    </source>
</evidence>
<keyword evidence="3" id="KW-1185">Reference proteome</keyword>
<name>A0A562VLF7_9BACT</name>
<protein>
    <submittedName>
        <fullName evidence="2">DNA-binding beta-propeller fold protein YncE</fullName>
    </submittedName>
</protein>
<dbReference type="InterPro" id="IPR015943">
    <property type="entry name" value="WD40/YVTN_repeat-like_dom_sf"/>
</dbReference>
<feature type="signal peptide" evidence="1">
    <location>
        <begin position="1"/>
        <end position="25"/>
    </location>
</feature>
<comment type="caution">
    <text evidence="2">The sequence shown here is derived from an EMBL/GenBank/DDBJ whole genome shotgun (WGS) entry which is preliminary data.</text>
</comment>
<dbReference type="PANTHER" id="PTHR47197:SF3">
    <property type="entry name" value="DIHYDRO-HEME D1 DEHYDROGENASE"/>
    <property type="match status" value="1"/>
</dbReference>
<dbReference type="Proteomes" id="UP000319449">
    <property type="component" value="Unassembled WGS sequence"/>
</dbReference>
<sequence length="335" mass="36869">MKNTAYVVLTTIFLCLLAVAARADAKELVVNLGYGKLQVIDVSTDEVTAEIPIKGWARETMLSTDKQFLYVTASRHMIHKVDLQSMQVVKTVDMNHGGWQRFIYGFENTGDGKTAYINSISRKTENGEVVIGKPAVLQIDLETGQILNSVEVPSGVFNIAYSAEKKRLFAVGLDIYTIDVSEGAMKIVDTYPLFDKKMNVLPIFCSVQENGGVFLVPYYTPQLPGLLSIDTKSAEITTIPLKSEIMAYGAFYSPDRKKAYANMDDLYVIDIETGTVANTEVVNEGTTFGLVTSADGKKIYLQGGPIVDVYDAATLKVVKKLQLSTDGIMLRRLDL</sequence>
<proteinExistence type="predicted"/>
<keyword evidence="1" id="KW-0732">Signal</keyword>
<dbReference type="SUPFAM" id="SSF51004">
    <property type="entry name" value="C-terminal (heme d1) domain of cytochrome cd1-nitrite reductase"/>
    <property type="match status" value="1"/>
</dbReference>
<accession>A0A562VLF7</accession>
<dbReference type="PANTHER" id="PTHR47197">
    <property type="entry name" value="PROTEIN NIRF"/>
    <property type="match status" value="1"/>
</dbReference>
<dbReference type="Gene3D" id="2.130.10.10">
    <property type="entry name" value="YVTN repeat-like/Quinoprotein amine dehydrogenase"/>
    <property type="match status" value="1"/>
</dbReference>
<gene>
    <name evidence="2" type="ORF">JN12_02548</name>
</gene>
<dbReference type="AlphaFoldDB" id="A0A562VLF7"/>
<reference evidence="2 3" key="1">
    <citation type="submission" date="2019-07" db="EMBL/GenBank/DDBJ databases">
        <title>Genomic Encyclopedia of Archaeal and Bacterial Type Strains, Phase II (KMG-II): from individual species to whole genera.</title>
        <authorList>
            <person name="Goeker M."/>
        </authorList>
    </citation>
    <scope>NUCLEOTIDE SEQUENCE [LARGE SCALE GENOMIC DNA]</scope>
    <source>
        <strain evidence="2 3">ATCC BAA-1139</strain>
    </source>
</reference>
<dbReference type="GO" id="GO:0003677">
    <property type="term" value="F:DNA binding"/>
    <property type="evidence" value="ECO:0007669"/>
    <property type="project" value="UniProtKB-KW"/>
</dbReference>
<dbReference type="InterPro" id="IPR011048">
    <property type="entry name" value="Haem_d1_sf"/>
</dbReference>
<dbReference type="InterPro" id="IPR051200">
    <property type="entry name" value="Host-pathogen_enzymatic-act"/>
</dbReference>